<evidence type="ECO:0000256" key="1">
    <source>
        <dbReference type="SAM" id="Coils"/>
    </source>
</evidence>
<organism evidence="3 4">
    <name type="scientific">Neorhodopirellula lusitana</name>
    <dbReference type="NCBI Taxonomy" id="445327"/>
    <lineage>
        <taxon>Bacteria</taxon>
        <taxon>Pseudomonadati</taxon>
        <taxon>Planctomycetota</taxon>
        <taxon>Planctomycetia</taxon>
        <taxon>Pirellulales</taxon>
        <taxon>Pirellulaceae</taxon>
        <taxon>Neorhodopirellula</taxon>
    </lineage>
</organism>
<dbReference type="Gene3D" id="3.40.50.300">
    <property type="entry name" value="P-loop containing nucleotide triphosphate hydrolases"/>
    <property type="match status" value="1"/>
</dbReference>
<accession>A0ABY1QDS6</accession>
<evidence type="ECO:0000313" key="3">
    <source>
        <dbReference type="EMBL" id="SMP68540.1"/>
    </source>
</evidence>
<dbReference type="EMBL" id="FXUG01000011">
    <property type="protein sequence ID" value="SMP68540.1"/>
    <property type="molecule type" value="Genomic_DNA"/>
</dbReference>
<dbReference type="RefSeq" id="WP_283434050.1">
    <property type="nucleotide sequence ID" value="NZ_FXUG01000011.1"/>
</dbReference>
<dbReference type="SUPFAM" id="SSF52540">
    <property type="entry name" value="P-loop containing nucleoside triphosphate hydrolases"/>
    <property type="match status" value="1"/>
</dbReference>
<dbReference type="Proteomes" id="UP001158067">
    <property type="component" value="Unassembled WGS sequence"/>
</dbReference>
<feature type="coiled-coil region" evidence="1">
    <location>
        <begin position="388"/>
        <end position="492"/>
    </location>
</feature>
<protein>
    <submittedName>
        <fullName evidence="3">Uncharacterized protein involved in exopolysaccharide biosynthesis</fullName>
    </submittedName>
</protein>
<gene>
    <name evidence="3" type="ORF">SAMN06265222_11181</name>
</gene>
<sequence>MASFDIDPSESSHPNDPQGGQLANPNTGHPVEHARAAMSRAPHNNGPHLSPEQSPLWVDNGGLKFSSLSSYLEIPFIHKWLIGLCTALGLMSGWFAIIAWPRTYESEAKLMVRVGRESVSLDPTATTGATLMLQKTQEEEIVSALEVLNSRQVAEIVTDKIGADAILAGELPAEGPAEEPGLLGRAKKTFKDGLYNVLLFAGLKDDISNHELAVMRVGSSLWIHSPRKSNVIIVEAQAKSPQMAQEIVDQATKTFLEMHLQNAHTVGSFDFFQEQAEVAEQALNGLVDRRAEFMQDRKMVSIESSRALLQERLTGIDRDLVLATGQLEEAASSVKDLRTKYAGTEDEIVASKIAGSDSTWSGMRQQVYELEVAEQNLAANYTNDHPKLKRVRTQLTGAREILAELESERVDENRTPNPMKATLLEELQRQETRVVGLKSMIAEKKRQQFAMQKQTDDLLEDERELTQVDREIRMAETSLKVLQEKLEEARVISQLQSNKISNVAVFQPATLMERAVSPKKPALAAAFLLLGFTGGLGLSVLRQATSSSLRTSDDVENQLGCPVVASLPRISRVDSPRLNDQKRLQESCQTLVSDILLGQRRAGGPHGRSVGIIGVDEGAGASTLAMKLATASATDCRLRTVLVDGDTRQRSVSRSFKLNGKPGLVELVSGSASHDECLQSATGVPMQLISSAADSCDDSLNNNAPEIVQSLQAYLEDCDLLIVDLPAASQPDQAIAVAQHLDSVLVIVESEKTQSAAADRLLRRLAESDTEVIGVVLNKTRSYLPVWLRRCVGSQA</sequence>
<evidence type="ECO:0000256" key="2">
    <source>
        <dbReference type="SAM" id="MobiDB-lite"/>
    </source>
</evidence>
<name>A0ABY1QDS6_9BACT</name>
<dbReference type="InterPro" id="IPR050445">
    <property type="entry name" value="Bact_polysacc_biosynth/exp"/>
</dbReference>
<dbReference type="InterPro" id="IPR027417">
    <property type="entry name" value="P-loop_NTPase"/>
</dbReference>
<keyword evidence="4" id="KW-1185">Reference proteome</keyword>
<dbReference type="PANTHER" id="PTHR32309">
    <property type="entry name" value="TYROSINE-PROTEIN KINASE"/>
    <property type="match status" value="1"/>
</dbReference>
<comment type="caution">
    <text evidence="3">The sequence shown here is derived from an EMBL/GenBank/DDBJ whole genome shotgun (WGS) entry which is preliminary data.</text>
</comment>
<keyword evidence="1" id="KW-0175">Coiled coil</keyword>
<evidence type="ECO:0000313" key="4">
    <source>
        <dbReference type="Proteomes" id="UP001158067"/>
    </source>
</evidence>
<reference evidence="3 4" key="1">
    <citation type="submission" date="2017-05" db="EMBL/GenBank/DDBJ databases">
        <authorList>
            <person name="Varghese N."/>
            <person name="Submissions S."/>
        </authorList>
    </citation>
    <scope>NUCLEOTIDE SEQUENCE [LARGE SCALE GENOMIC DNA]</scope>
    <source>
        <strain evidence="3 4">DSM 25457</strain>
    </source>
</reference>
<dbReference type="PANTHER" id="PTHR32309:SF13">
    <property type="entry name" value="FERRIC ENTEROBACTIN TRANSPORT PROTEIN FEPE"/>
    <property type="match status" value="1"/>
</dbReference>
<proteinExistence type="predicted"/>
<feature type="region of interest" description="Disordered" evidence="2">
    <location>
        <begin position="1"/>
        <end position="30"/>
    </location>
</feature>